<gene>
    <name evidence="1" type="ORF">CLV43_114283</name>
</gene>
<protein>
    <submittedName>
        <fullName evidence="1">Uncharacterized protein</fullName>
    </submittedName>
</protein>
<accession>A0A2T0SPN0</accession>
<name>A0A2T0SPN0_9PSEU</name>
<keyword evidence="2" id="KW-1185">Reference proteome</keyword>
<dbReference type="RefSeq" id="WP_106193900.1">
    <property type="nucleotide sequence ID" value="NZ_PVTF01000014.1"/>
</dbReference>
<comment type="caution">
    <text evidence="1">The sequence shown here is derived from an EMBL/GenBank/DDBJ whole genome shotgun (WGS) entry which is preliminary data.</text>
</comment>
<evidence type="ECO:0000313" key="2">
    <source>
        <dbReference type="Proteomes" id="UP000239494"/>
    </source>
</evidence>
<sequence>MSSAFDLVCLSHDPGISVRMITDSAEVRTLDGAHEWMRSRTQHEACDVVIVRVSGGPVEVICPPSGCSAHSNSVVRVDVPWLRLLWAAQQCDKNTPAGRAAEQAASCWSTTRLHRLRHELDVVRLESP</sequence>
<reference evidence="1 2" key="1">
    <citation type="submission" date="2018-03" db="EMBL/GenBank/DDBJ databases">
        <title>Genomic Encyclopedia of Archaeal and Bacterial Type Strains, Phase II (KMG-II): from individual species to whole genera.</title>
        <authorList>
            <person name="Goeker M."/>
        </authorList>
    </citation>
    <scope>NUCLEOTIDE SEQUENCE [LARGE SCALE GENOMIC DNA]</scope>
    <source>
        <strain evidence="1 2">DSM 44720</strain>
    </source>
</reference>
<evidence type="ECO:0000313" key="1">
    <source>
        <dbReference type="EMBL" id="PRY35365.1"/>
    </source>
</evidence>
<dbReference type="Proteomes" id="UP000239494">
    <property type="component" value="Unassembled WGS sequence"/>
</dbReference>
<proteinExistence type="predicted"/>
<dbReference type="AlphaFoldDB" id="A0A2T0SPN0"/>
<dbReference type="EMBL" id="PVTF01000014">
    <property type="protein sequence ID" value="PRY35365.1"/>
    <property type="molecule type" value="Genomic_DNA"/>
</dbReference>
<dbReference type="OrthoDB" id="5196426at2"/>
<organism evidence="1 2">
    <name type="scientific">Umezawaea tangerina</name>
    <dbReference type="NCBI Taxonomy" id="84725"/>
    <lineage>
        <taxon>Bacteria</taxon>
        <taxon>Bacillati</taxon>
        <taxon>Actinomycetota</taxon>
        <taxon>Actinomycetes</taxon>
        <taxon>Pseudonocardiales</taxon>
        <taxon>Pseudonocardiaceae</taxon>
        <taxon>Umezawaea</taxon>
    </lineage>
</organism>